<comment type="caution">
    <text evidence="1">The sequence shown here is derived from an EMBL/GenBank/DDBJ whole genome shotgun (WGS) entry which is preliminary data.</text>
</comment>
<reference evidence="1 2" key="1">
    <citation type="journal article" date="2023" name="Nucleic Acids Res.">
        <title>The hologenome of Daphnia magna reveals possible DNA methylation and microbiome-mediated evolution of the host genome.</title>
        <authorList>
            <person name="Chaturvedi A."/>
            <person name="Li X."/>
            <person name="Dhandapani V."/>
            <person name="Marshall H."/>
            <person name="Kissane S."/>
            <person name="Cuenca-Cambronero M."/>
            <person name="Asole G."/>
            <person name="Calvet F."/>
            <person name="Ruiz-Romero M."/>
            <person name="Marangio P."/>
            <person name="Guigo R."/>
            <person name="Rago D."/>
            <person name="Mirbahai L."/>
            <person name="Eastwood N."/>
            <person name="Colbourne J.K."/>
            <person name="Zhou J."/>
            <person name="Mallon E."/>
            <person name="Orsini L."/>
        </authorList>
    </citation>
    <scope>NUCLEOTIDE SEQUENCE [LARGE SCALE GENOMIC DNA]</scope>
    <source>
        <strain evidence="1">LRV0_1</strain>
    </source>
</reference>
<evidence type="ECO:0000313" key="2">
    <source>
        <dbReference type="Proteomes" id="UP001234178"/>
    </source>
</evidence>
<proteinExistence type="predicted"/>
<evidence type="ECO:0000313" key="1">
    <source>
        <dbReference type="EMBL" id="KAK4021714.1"/>
    </source>
</evidence>
<name>A0ABR0A9N3_9CRUS</name>
<protein>
    <submittedName>
        <fullName evidence="1">Uncharacterized protein</fullName>
    </submittedName>
</protein>
<sequence length="117" mass="12895">MASRVLDGCDYSRQGYRQRHHTRNHDREYGHVAENGRDQIQVNPAHPLVAVDQLLPVNADEQPAAVQGQGGIQQQLVGRPKIGDGLDGQQGPAVAQLNRMSLVGRRLVRKGKNGESW</sequence>
<keyword evidence="2" id="KW-1185">Reference proteome</keyword>
<dbReference type="EMBL" id="JAOYFB010000036">
    <property type="protein sequence ID" value="KAK4021714.1"/>
    <property type="molecule type" value="Genomic_DNA"/>
</dbReference>
<gene>
    <name evidence="1" type="ORF">OUZ56_003623</name>
</gene>
<dbReference type="Proteomes" id="UP001234178">
    <property type="component" value="Unassembled WGS sequence"/>
</dbReference>
<accession>A0ABR0A9N3</accession>
<organism evidence="1 2">
    <name type="scientific">Daphnia magna</name>
    <dbReference type="NCBI Taxonomy" id="35525"/>
    <lineage>
        <taxon>Eukaryota</taxon>
        <taxon>Metazoa</taxon>
        <taxon>Ecdysozoa</taxon>
        <taxon>Arthropoda</taxon>
        <taxon>Crustacea</taxon>
        <taxon>Branchiopoda</taxon>
        <taxon>Diplostraca</taxon>
        <taxon>Cladocera</taxon>
        <taxon>Anomopoda</taxon>
        <taxon>Daphniidae</taxon>
        <taxon>Daphnia</taxon>
    </lineage>
</organism>